<dbReference type="EMBL" id="ML978068">
    <property type="protein sequence ID" value="KAF2017110.1"/>
    <property type="molecule type" value="Genomic_DNA"/>
</dbReference>
<sequence length="980" mass="111307">MPPNRSAKAERDRKVISLLSFASTLEHRFNTLRDASLVSDLQSQVNGLPLTSSPSATAQQDELDRLGTELWNLSTRTRDDGPPPNGNRKDDTQTSKRASCLLRVFAFFLLDSASAHSTKAHERKSCIRLTKVAVKAAKKCIDSNDLMLATKVLERAADYHDGLDKSLQSEVEEEAGIARRLRVEYIAVRMALAWRQDRMDSAEHLFANMRKSCINLDNLMTESVADLLYEMGKSLLEKRKYEGSIIWLERAFDVLSEKEIGYLSSEAGELRQSTMQLIVQAYMKLGDSESTGKAWNMMGLLKSEFSEKTAVSWLEMELLSAADTFDCDQYSLVLNRMARIIVLNDTNFKTILHCIHQLKSKSPASACMALNNLINSRLLREENQTWIERAVIMRIWMGTPDCTAEKQHEQLQVLLDVVSDNMKQPFSAPATHAAQTLLWKQVEAACAQENWSLAEAWCHICLQRIFSTSGEVNRSKIARKVITCTLARQDYQAALQVYEDMSSLSKDDFMTRYLMYKVALRVGDHDLAVTCLDSVCRQTVKDPTLLYSCVVEAQNAGDRRIAITALGRVIDKYDSKTTGNIHYPALLRCTARLLKQELVRDGKLVDDVLDEICKVFEAACAQARSSRNRPHGPKKGDFDESELEWFSKTTYNLALTHCTEMHPHILVRLLDSCIEFIRLLTSHEKTGDSVRQDVNLRLIFCYFLATCGLTTLARSEDNNQHRLQYYLDVRKRCQNFRKLIDEELGKESYSESARDDLLAKHSQVIKLELEAVLKLKKWDEFEEVFGACWKYKANGQHHTLADLALVIFASADEEGAGRTYKNNILTFLQKIINHCVLQSDNDITVLSRWIRCLFQLALEFDETISLRCLEQAAQIAAGRQGVSHHPPTPSPTVFSSSSPSSTPMKYADQERKASNAYPRVELEWMATTSFNRAIDYYMQEEDGKCKKWAEKALSLAQWSDDNGSLRAMLMERFSGLTWEN</sequence>
<gene>
    <name evidence="4" type="ORF">BU24DRAFT_344941</name>
</gene>
<evidence type="ECO:0000313" key="4">
    <source>
        <dbReference type="EMBL" id="KAF2017110.1"/>
    </source>
</evidence>
<dbReference type="InterPro" id="IPR011990">
    <property type="entry name" value="TPR-like_helical_dom_sf"/>
</dbReference>
<keyword evidence="1" id="KW-0469">Meiosis</keyword>
<keyword evidence="5" id="KW-1185">Reference proteome</keyword>
<dbReference type="PANTHER" id="PTHR40375:SF2">
    <property type="entry name" value="SPORULATION-SPECIFIC PROTEIN 22"/>
    <property type="match status" value="1"/>
</dbReference>
<feature type="region of interest" description="Disordered" evidence="3">
    <location>
        <begin position="879"/>
        <end position="909"/>
    </location>
</feature>
<dbReference type="InterPro" id="IPR039057">
    <property type="entry name" value="Spo22/ZIP4"/>
</dbReference>
<dbReference type="GO" id="GO:0090173">
    <property type="term" value="P:regulation of synaptonemal complex assembly"/>
    <property type="evidence" value="ECO:0007669"/>
    <property type="project" value="InterPro"/>
</dbReference>
<evidence type="ECO:0000256" key="1">
    <source>
        <dbReference type="ARBA" id="ARBA00023254"/>
    </source>
</evidence>
<dbReference type="PANTHER" id="PTHR40375">
    <property type="entry name" value="SPORULATION-SPECIFIC PROTEIN 22"/>
    <property type="match status" value="1"/>
</dbReference>
<evidence type="ECO:0000256" key="3">
    <source>
        <dbReference type="SAM" id="MobiDB-lite"/>
    </source>
</evidence>
<dbReference type="RefSeq" id="XP_033385449.1">
    <property type="nucleotide sequence ID" value="XM_033523424.1"/>
</dbReference>
<reference evidence="4" key="1">
    <citation type="journal article" date="2020" name="Stud. Mycol.">
        <title>101 Dothideomycetes genomes: a test case for predicting lifestyles and emergence of pathogens.</title>
        <authorList>
            <person name="Haridas S."/>
            <person name="Albert R."/>
            <person name="Binder M."/>
            <person name="Bloem J."/>
            <person name="Labutti K."/>
            <person name="Salamov A."/>
            <person name="Andreopoulos B."/>
            <person name="Baker S."/>
            <person name="Barry K."/>
            <person name="Bills G."/>
            <person name="Bluhm B."/>
            <person name="Cannon C."/>
            <person name="Castanera R."/>
            <person name="Culley D."/>
            <person name="Daum C."/>
            <person name="Ezra D."/>
            <person name="Gonzalez J."/>
            <person name="Henrissat B."/>
            <person name="Kuo A."/>
            <person name="Liang C."/>
            <person name="Lipzen A."/>
            <person name="Lutzoni F."/>
            <person name="Magnuson J."/>
            <person name="Mondo S."/>
            <person name="Nolan M."/>
            <person name="Ohm R."/>
            <person name="Pangilinan J."/>
            <person name="Park H.-J."/>
            <person name="Ramirez L."/>
            <person name="Alfaro M."/>
            <person name="Sun H."/>
            <person name="Tritt A."/>
            <person name="Yoshinaga Y."/>
            <person name="Zwiers L.-H."/>
            <person name="Turgeon B."/>
            <person name="Goodwin S."/>
            <person name="Spatafora J."/>
            <person name="Crous P."/>
            <person name="Grigoriev I."/>
        </authorList>
    </citation>
    <scope>NUCLEOTIDE SEQUENCE</scope>
    <source>
        <strain evidence="4">CBS 175.79</strain>
    </source>
</reference>
<evidence type="ECO:0000313" key="5">
    <source>
        <dbReference type="Proteomes" id="UP000799778"/>
    </source>
</evidence>
<name>A0A6A5XWU1_9PLEO</name>
<dbReference type="Proteomes" id="UP000799778">
    <property type="component" value="Unassembled WGS sequence"/>
</dbReference>
<dbReference type="GeneID" id="54280821"/>
<feature type="compositionally biased region" description="Basic and acidic residues" evidence="3">
    <location>
        <begin position="76"/>
        <end position="94"/>
    </location>
</feature>
<dbReference type="AlphaFoldDB" id="A0A6A5XWU1"/>
<evidence type="ECO:0000256" key="2">
    <source>
        <dbReference type="ARBA" id="ARBA00031845"/>
    </source>
</evidence>
<accession>A0A6A5XWU1</accession>
<proteinExistence type="predicted"/>
<dbReference type="Pfam" id="PF08631">
    <property type="entry name" value="SPO22"/>
    <property type="match status" value="1"/>
</dbReference>
<dbReference type="GO" id="GO:0051321">
    <property type="term" value="P:meiotic cell cycle"/>
    <property type="evidence" value="ECO:0007669"/>
    <property type="project" value="UniProtKB-KW"/>
</dbReference>
<dbReference type="OrthoDB" id="65716at2759"/>
<dbReference type="InterPro" id="IPR013940">
    <property type="entry name" value="Spo22/ZIP4/TEX11"/>
</dbReference>
<feature type="compositionally biased region" description="Low complexity" evidence="3">
    <location>
        <begin position="891"/>
        <end position="903"/>
    </location>
</feature>
<feature type="region of interest" description="Disordered" evidence="3">
    <location>
        <begin position="73"/>
        <end position="95"/>
    </location>
</feature>
<dbReference type="Gene3D" id="1.25.40.10">
    <property type="entry name" value="Tetratricopeptide repeat domain"/>
    <property type="match status" value="1"/>
</dbReference>
<protein>
    <recommendedName>
        <fullName evidence="2">Protein ZIP4 homolog</fullName>
    </recommendedName>
</protein>
<dbReference type="SUPFAM" id="SSF48452">
    <property type="entry name" value="TPR-like"/>
    <property type="match status" value="1"/>
</dbReference>
<organism evidence="4 5">
    <name type="scientific">Aaosphaeria arxii CBS 175.79</name>
    <dbReference type="NCBI Taxonomy" id="1450172"/>
    <lineage>
        <taxon>Eukaryota</taxon>
        <taxon>Fungi</taxon>
        <taxon>Dikarya</taxon>
        <taxon>Ascomycota</taxon>
        <taxon>Pezizomycotina</taxon>
        <taxon>Dothideomycetes</taxon>
        <taxon>Pleosporomycetidae</taxon>
        <taxon>Pleosporales</taxon>
        <taxon>Pleosporales incertae sedis</taxon>
        <taxon>Aaosphaeria</taxon>
    </lineage>
</organism>